<keyword evidence="1" id="KW-0812">Transmembrane</keyword>
<organism evidence="2 3">
    <name type="scientific">Undibacterium cyanobacteriorum</name>
    <dbReference type="NCBI Taxonomy" id="3073561"/>
    <lineage>
        <taxon>Bacteria</taxon>
        <taxon>Pseudomonadati</taxon>
        <taxon>Pseudomonadota</taxon>
        <taxon>Betaproteobacteria</taxon>
        <taxon>Burkholderiales</taxon>
        <taxon>Oxalobacteraceae</taxon>
        <taxon>Undibacterium</taxon>
    </lineage>
</organism>
<keyword evidence="3" id="KW-1185">Reference proteome</keyword>
<feature type="transmembrane region" description="Helical" evidence="1">
    <location>
        <begin position="367"/>
        <end position="388"/>
    </location>
</feature>
<feature type="transmembrane region" description="Helical" evidence="1">
    <location>
        <begin position="93"/>
        <end position="117"/>
    </location>
</feature>
<gene>
    <name evidence="2" type="ORF">RF679_11595</name>
</gene>
<keyword evidence="1" id="KW-1133">Transmembrane helix</keyword>
<feature type="transmembrane region" description="Helical" evidence="1">
    <location>
        <begin position="56"/>
        <end position="73"/>
    </location>
</feature>
<feature type="transmembrane region" description="Helical" evidence="1">
    <location>
        <begin position="218"/>
        <end position="236"/>
    </location>
</feature>
<evidence type="ECO:0000313" key="3">
    <source>
        <dbReference type="Proteomes" id="UP001181355"/>
    </source>
</evidence>
<proteinExistence type="predicted"/>
<dbReference type="Proteomes" id="UP001181355">
    <property type="component" value="Chromosome"/>
</dbReference>
<feature type="transmembrane region" description="Helical" evidence="1">
    <location>
        <begin position="530"/>
        <end position="553"/>
    </location>
</feature>
<feature type="transmembrane region" description="Helical" evidence="1">
    <location>
        <begin position="445"/>
        <end position="464"/>
    </location>
</feature>
<reference evidence="2" key="1">
    <citation type="submission" date="2023-09" db="EMBL/GenBank/DDBJ databases">
        <title>Undibacterium sp. 20NA77.5 isolated from freshwater.</title>
        <authorList>
            <person name="Le V."/>
            <person name="Ko S.-R."/>
            <person name="Ahn C.-Y."/>
            <person name="Oh H.-M."/>
        </authorList>
    </citation>
    <scope>NUCLEOTIDE SEQUENCE</scope>
    <source>
        <strain evidence="2">20NA77.5</strain>
    </source>
</reference>
<protein>
    <recommendedName>
        <fullName evidence="4">ABC transporter permease</fullName>
    </recommendedName>
</protein>
<dbReference type="EMBL" id="CP133720">
    <property type="protein sequence ID" value="WMW79291.1"/>
    <property type="molecule type" value="Genomic_DNA"/>
</dbReference>
<evidence type="ECO:0000256" key="1">
    <source>
        <dbReference type="SAM" id="Phobius"/>
    </source>
</evidence>
<name>A0ABY9REA6_9BURK</name>
<keyword evidence="1" id="KW-0472">Membrane</keyword>
<feature type="transmembrane region" description="Helical" evidence="1">
    <location>
        <begin position="400"/>
        <end position="418"/>
    </location>
</feature>
<accession>A0ABY9REA6</accession>
<sequence>MSDPSLNTASTMTPIKAFENTWSVSNHLNQNSAMRAYWPSMKILIATELRLRARRWTTLFALFLMVMISWNIISDPASGVSMMVINHRRTLYTSSALALGSACLFGIIMLFAGFYLLRGRVAEDVRTGIGSLIGSSPIPNSVFLVSRWIAGVAYFMLLAYTGMFTVMVLQLVRGEPGLELWPYLQTYTLVYLPLACYVTGIAILFDSVPWLMGKLGDFLYFILWVAQMSLLTKIIHPSGLAGELLFVFDFTGLMTAILNIQSYTSTSNFSLGGSSFDPALEPWRLPSNLWTLKLALLRVGSALTALLPFWIGVRTFHRYSSDKIKLSQTRRRRNPIQMLNDWTRPLSFIAKPLMKVSVYLPNAIGQVIAEVALSLISAPILMIALIALNVLSLSVGLKELVVVQIFGVLAWGMLIADISTRDFQSGMESLTGVAKGGSTRRLVRHYCACVLLAFMFVGVSMTRLAASQFFFVEVMVLAIFAVSAMATALGCLTRNARPFLAVFLFWTYIASQATKIGIVDLFGYNHSATMSTVSLLAEMGGLSLLALVVHHVWKSRKA</sequence>
<feature type="transmembrane region" description="Helical" evidence="1">
    <location>
        <begin position="470"/>
        <end position="492"/>
    </location>
</feature>
<evidence type="ECO:0008006" key="4">
    <source>
        <dbReference type="Google" id="ProtNLM"/>
    </source>
</evidence>
<feature type="transmembrane region" description="Helical" evidence="1">
    <location>
        <begin position="499"/>
        <end position="518"/>
    </location>
</feature>
<feature type="transmembrane region" description="Helical" evidence="1">
    <location>
        <begin position="189"/>
        <end position="211"/>
    </location>
</feature>
<feature type="transmembrane region" description="Helical" evidence="1">
    <location>
        <begin position="148"/>
        <end position="169"/>
    </location>
</feature>
<evidence type="ECO:0000313" key="2">
    <source>
        <dbReference type="EMBL" id="WMW79291.1"/>
    </source>
</evidence>
<feature type="transmembrane region" description="Helical" evidence="1">
    <location>
        <begin position="290"/>
        <end position="313"/>
    </location>
</feature>
<dbReference type="RefSeq" id="WP_309480790.1">
    <property type="nucleotide sequence ID" value="NZ_CP133720.1"/>
</dbReference>